<dbReference type="PANTHER" id="PTHR31561">
    <property type="entry name" value="3-KETOACYL-COA SYNTHASE"/>
    <property type="match status" value="1"/>
</dbReference>
<evidence type="ECO:0000259" key="6">
    <source>
        <dbReference type="Pfam" id="PF08541"/>
    </source>
</evidence>
<dbReference type="InterPro" id="IPR013747">
    <property type="entry name" value="ACP_syn_III_C"/>
</dbReference>
<evidence type="ECO:0000256" key="2">
    <source>
        <dbReference type="ARBA" id="ARBA00022679"/>
    </source>
</evidence>
<dbReference type="EC" id="2.3.1.-" evidence="3"/>
<dbReference type="Pfam" id="PF08541">
    <property type="entry name" value="ACP_syn_III_C"/>
    <property type="match status" value="1"/>
</dbReference>
<dbReference type="Gene3D" id="3.40.47.10">
    <property type="match status" value="2"/>
</dbReference>
<dbReference type="InterPro" id="IPR013601">
    <property type="entry name" value="FAE1_typ3_polyketide_synth"/>
</dbReference>
<dbReference type="GO" id="GO:0016747">
    <property type="term" value="F:acyltransferase activity, transferring groups other than amino-acyl groups"/>
    <property type="evidence" value="ECO:0007669"/>
    <property type="project" value="InterPro"/>
</dbReference>
<dbReference type="UniPathway" id="UPA00094"/>
<dbReference type="GO" id="GO:0016020">
    <property type="term" value="C:membrane"/>
    <property type="evidence" value="ECO:0007669"/>
    <property type="project" value="InterPro"/>
</dbReference>
<name>A0A060N030_ENTHI</name>
<dbReference type="EMBL" id="AK419082">
    <property type="protein sequence ID" value="BAN37799.1"/>
    <property type="molecule type" value="mRNA"/>
</dbReference>
<dbReference type="PIRSF" id="PIRSF036417">
    <property type="entry name" value="3-ktacl-CoA_syn"/>
    <property type="match status" value="1"/>
</dbReference>
<keyword evidence="3" id="KW-0012">Acyltransferase</keyword>
<evidence type="ECO:0000256" key="3">
    <source>
        <dbReference type="PIRNR" id="PIRNR036417"/>
    </source>
</evidence>
<comment type="similarity">
    <text evidence="1 3">Belongs to the thiolase-like superfamily. Chalcone/stilbene synthases family.</text>
</comment>
<feature type="transmembrane region" description="Helical" evidence="4">
    <location>
        <begin position="76"/>
        <end position="95"/>
    </location>
</feature>
<dbReference type="AlphaFoldDB" id="A0A060N030"/>
<reference evidence="7" key="1">
    <citation type="submission" date="2012-06" db="EMBL/GenBank/DDBJ databases">
        <title>Short 5' UTR of Entamoeba genes.</title>
        <authorList>
            <person name="Hiranuka K."/>
            <person name="Kumagai M."/>
            <person name="Wakaguri H."/>
            <person name="Suzuki Y."/>
            <person name="Sugano S."/>
            <person name="Watanabe J."/>
            <person name="Makioka A."/>
        </authorList>
    </citation>
    <scope>NUCLEOTIDE SEQUENCE</scope>
    <source>
        <strain evidence="7">HM-1:IMSS</strain>
    </source>
</reference>
<feature type="domain" description="Beta-ketoacyl-[acyl-carrier-protein] synthase III C-terminal" evidence="6">
    <location>
        <begin position="403"/>
        <end position="483"/>
    </location>
</feature>
<dbReference type="VEuPathDB" id="AmoebaDB:KM1_088970"/>
<dbReference type="VEuPathDB" id="AmoebaDB:EHI5A_074050"/>
<feature type="domain" description="FAE" evidence="5">
    <location>
        <begin position="101"/>
        <end position="381"/>
    </location>
</feature>
<proteinExistence type="evidence at transcript level"/>
<keyword evidence="4" id="KW-0812">Transmembrane</keyword>
<sequence length="486" mass="55018">MSNEVTSLQDYWYPSTVGEQNPVLSKLKGSVRRPSFSTQIIQHFPKLILLFCVYSWTTFVLSYFTTFSPLFTSDNVYGIVLAVASLVAGLVYFVWSFASYKPVYLLDFAVAELPEEYEVPNEHIQGPLTPVFEESSVEFVERLAKRTGLGNHTYFPKVFHQDKVIRPTMELSREEALLVMTNSCDKLFNQTGIKPEEIDCVICNCSLFCCTPSLAAMLMNHYKMKSTCKNYSLGGMGCSAGLISIDLAKDFLRCNPNSNVLVFSTENITHSLYYGNERSRLLPYTLFRLGGAAIILTNKWNLRSHSKFELTHLVRVNRAFDDESYNVVFQSEDANGEKGISLGKQLVNCVSKALTKNLYILLPQVLTYKEMAKYGIDYIKRLTNKEYAKTAKAYMPDIRETFQAYCIHAGGRGVIDGIQKNFGLSDEDCLPSRSSLYRFGNTSSSSIWYELMYIERCEMLQKGDKVLQLAFGSGLKVNSAVWKKVN</sequence>
<dbReference type="CDD" id="cd00831">
    <property type="entry name" value="CHS_like"/>
    <property type="match status" value="1"/>
</dbReference>
<dbReference type="GO" id="GO:0006633">
    <property type="term" value="P:fatty acid biosynthetic process"/>
    <property type="evidence" value="ECO:0007669"/>
    <property type="project" value="UniProtKB-UniPathway"/>
</dbReference>
<accession>A0A060N030</accession>
<organism evidence="7">
    <name type="scientific">Entamoeba histolytica</name>
    <dbReference type="NCBI Taxonomy" id="5759"/>
    <lineage>
        <taxon>Eukaryota</taxon>
        <taxon>Amoebozoa</taxon>
        <taxon>Evosea</taxon>
        <taxon>Archamoebae</taxon>
        <taxon>Mastigamoebida</taxon>
        <taxon>Entamoebidae</taxon>
        <taxon>Entamoeba</taxon>
    </lineage>
</organism>
<keyword evidence="2 3" id="KW-0808">Transferase</keyword>
<dbReference type="VEuPathDB" id="AmoebaDB:EHI7A_082370"/>
<evidence type="ECO:0000256" key="1">
    <source>
        <dbReference type="ARBA" id="ARBA00005531"/>
    </source>
</evidence>
<protein>
    <recommendedName>
        <fullName evidence="3">3-ketoacyl-CoA synthase</fullName>
        <ecNumber evidence="3">2.3.1.-</ecNumber>
    </recommendedName>
</protein>
<comment type="pathway">
    <text evidence="3">Lipid metabolism; fatty acid biosynthesis.</text>
</comment>
<dbReference type="SUPFAM" id="SSF53901">
    <property type="entry name" value="Thiolase-like"/>
    <property type="match status" value="2"/>
</dbReference>
<keyword evidence="4" id="KW-0472">Membrane</keyword>
<dbReference type="Pfam" id="PF08392">
    <property type="entry name" value="FAE1_CUT1_RppA"/>
    <property type="match status" value="1"/>
</dbReference>
<dbReference type="VEuPathDB" id="AmoebaDB:EHI8A_084970"/>
<evidence type="ECO:0000256" key="4">
    <source>
        <dbReference type="SAM" id="Phobius"/>
    </source>
</evidence>
<dbReference type="InterPro" id="IPR012392">
    <property type="entry name" value="3-ktacl-CoA_syn"/>
</dbReference>
<feature type="transmembrane region" description="Helical" evidence="4">
    <location>
        <begin position="47"/>
        <end position="64"/>
    </location>
</feature>
<keyword evidence="4" id="KW-1133">Transmembrane helix</keyword>
<dbReference type="VEuPathDB" id="AmoebaDB:EHI_009370"/>
<dbReference type="InterPro" id="IPR016039">
    <property type="entry name" value="Thiolase-like"/>
</dbReference>
<evidence type="ECO:0000313" key="7">
    <source>
        <dbReference type="EMBL" id="BAN37799.1"/>
    </source>
</evidence>
<evidence type="ECO:0000259" key="5">
    <source>
        <dbReference type="Pfam" id="PF08392"/>
    </source>
</evidence>